<proteinExistence type="predicted"/>
<dbReference type="GeneID" id="77936945"/>
<protein>
    <submittedName>
        <fullName evidence="1">Uncharacterized protein</fullName>
    </submittedName>
</protein>
<sequence>MNIQTNVLLECGYRDGDKNKSIAIYRFEQTLPGRDLSYFAVSSIDPKEDLDKFLVYAKFFNTRSVSTAYLHAFMKYDSGQDFTEQDYHDMNVGKCYEELLADV</sequence>
<dbReference type="Proteomes" id="UP000322144">
    <property type="component" value="Segment"/>
</dbReference>
<organism evidence="1 2">
    <name type="scientific">Pseudomonas phage vB_PaeM_PS119XW</name>
    <dbReference type="NCBI Taxonomy" id="2601632"/>
    <lineage>
        <taxon>Viruses</taxon>
        <taxon>Duplodnaviria</taxon>
        <taxon>Heunggongvirae</taxon>
        <taxon>Uroviricota</taxon>
        <taxon>Caudoviricetes</taxon>
        <taxon>Chimalliviridae</taxon>
        <taxon>Pawinskivirus</taxon>
        <taxon>Pawinskivirus PS119XW</taxon>
    </lineage>
</organism>
<evidence type="ECO:0000313" key="2">
    <source>
        <dbReference type="Proteomes" id="UP000322144"/>
    </source>
</evidence>
<accession>A0A5C1K9H4</accession>
<dbReference type="RefSeq" id="YP_010660935.1">
    <property type="nucleotide sequence ID" value="NC_070882.1"/>
</dbReference>
<name>A0A5C1K9H4_9CAUD</name>
<keyword evidence="2" id="KW-1185">Reference proteome</keyword>
<reference evidence="1 2" key="1">
    <citation type="submission" date="2019-06" db="EMBL/GenBank/DDBJ databases">
        <title>A distant relative of Phikzvirus genus phages from a therapeutic phage collection.</title>
        <authorList>
            <person name="Hejnowicz M.S."/>
            <person name="Dabrowski K."/>
            <person name="Gawor J."/>
            <person name="Weber-Dabrowska B."/>
            <person name="Gromadka R."/>
            <person name="Lobocka M.B."/>
        </authorList>
    </citation>
    <scope>NUCLEOTIDE SEQUENCE [LARGE SCALE GENOMIC DNA]</scope>
</reference>
<dbReference type="EMBL" id="MN103543">
    <property type="protein sequence ID" value="QEM41924.1"/>
    <property type="molecule type" value="Genomic_DNA"/>
</dbReference>
<dbReference type="KEGG" id="vg:77936945"/>
<evidence type="ECO:0000313" key="1">
    <source>
        <dbReference type="EMBL" id="QEM41924.1"/>
    </source>
</evidence>